<proteinExistence type="predicted"/>
<feature type="compositionally biased region" description="Basic and acidic residues" evidence="1">
    <location>
        <begin position="241"/>
        <end position="256"/>
    </location>
</feature>
<feature type="region of interest" description="Disordered" evidence="1">
    <location>
        <begin position="135"/>
        <end position="179"/>
    </location>
</feature>
<reference evidence="2" key="1">
    <citation type="submission" date="2021-03" db="EMBL/GenBank/DDBJ databases">
        <title>Whole genome sequence of tetracycline resistant plasmid in Escherichia coli.</title>
        <authorList>
            <person name="Usui M."/>
            <person name="Fukuda A."/>
        </authorList>
    </citation>
    <scope>NUCLEOTIDE SEQUENCE</scope>
    <source>
        <strain evidence="2">K38</strain>
        <plasmid evidence="2">pK38</plasmid>
    </source>
</reference>
<evidence type="ECO:0000256" key="1">
    <source>
        <dbReference type="SAM" id="MobiDB-lite"/>
    </source>
</evidence>
<sequence>MFNRGFGLLTGGIVGMQDATVPSRLTVQVAVNGTEHPVAAKTEIVLLTVMKTSPSAESGRRADRLLPGGAKAPSAVHFFGVSPAVDLSDGAATATARGSCPGQTQKFLTLAAKVLWLVHLSRTAETCCGRFSPGKSTAGKQAAGGGGRARQLRHQAQFPTHRQVCRERRSRRDRGGATGTVAASPVFRHRTVAAARNRASGFGGDWRVRQQLPVGVGPDDRMPPGSREPKGVPAPGVRTTETTKQKNASHYDRQEG</sequence>
<organism evidence="2">
    <name type="scientific">Escherichia coli</name>
    <dbReference type="NCBI Taxonomy" id="562"/>
    <lineage>
        <taxon>Bacteria</taxon>
        <taxon>Pseudomonadati</taxon>
        <taxon>Pseudomonadota</taxon>
        <taxon>Gammaproteobacteria</taxon>
        <taxon>Enterobacterales</taxon>
        <taxon>Enterobacteriaceae</taxon>
        <taxon>Escherichia</taxon>
    </lineage>
</organism>
<geneLocation type="plasmid" evidence="2">
    <name>pK38</name>
</geneLocation>
<name>A0A811ARJ0_ECOLX</name>
<evidence type="ECO:0000313" key="2">
    <source>
        <dbReference type="EMBL" id="BCT73840.1"/>
    </source>
</evidence>
<protein>
    <submittedName>
        <fullName evidence="2">Uncharacterized protein</fullName>
    </submittedName>
</protein>
<feature type="region of interest" description="Disordered" evidence="1">
    <location>
        <begin position="212"/>
        <end position="256"/>
    </location>
</feature>
<keyword evidence="2" id="KW-0614">Plasmid</keyword>
<dbReference type="EMBL" id="LC620534">
    <property type="protein sequence ID" value="BCT73840.1"/>
    <property type="molecule type" value="Genomic_DNA"/>
</dbReference>
<dbReference type="AlphaFoldDB" id="A0A811ARJ0"/>
<feature type="compositionally biased region" description="Basic and acidic residues" evidence="1">
    <location>
        <begin position="218"/>
        <end position="230"/>
    </location>
</feature>
<accession>A0A811ARJ0</accession>